<evidence type="ECO:0000313" key="4">
    <source>
        <dbReference type="Proteomes" id="UP000231960"/>
    </source>
</evidence>
<gene>
    <name evidence="3" type="ORF">CDL10_01400</name>
</gene>
<dbReference type="Proteomes" id="UP000231960">
    <property type="component" value="Unassembled WGS sequence"/>
</dbReference>
<dbReference type="PANTHER" id="PTHR30160">
    <property type="entry name" value="TETRAACYLDISACCHARIDE 4'-KINASE-RELATED"/>
    <property type="match status" value="1"/>
</dbReference>
<evidence type="ECO:0000256" key="1">
    <source>
        <dbReference type="ARBA" id="ARBA00022676"/>
    </source>
</evidence>
<keyword evidence="1" id="KW-0328">Glycosyltransferase</keyword>
<dbReference type="CDD" id="cd03789">
    <property type="entry name" value="GT9_LPS_heptosyltransferase"/>
    <property type="match status" value="1"/>
</dbReference>
<reference evidence="3 4" key="1">
    <citation type="submission" date="2017-06" db="EMBL/GenBank/DDBJ databases">
        <title>Description of Avrilella dinanensis gen. nov. sp. nov.</title>
        <authorList>
            <person name="Leyer C."/>
            <person name="Sassi M."/>
            <person name="Minet J."/>
            <person name="Kayal S."/>
            <person name="Cattoir V."/>
        </authorList>
    </citation>
    <scope>NUCLEOTIDE SEQUENCE [LARGE SCALE GENOMIC DNA]</scope>
    <source>
        <strain evidence="3 4">UR159</strain>
    </source>
</reference>
<dbReference type="Gene3D" id="3.40.50.2000">
    <property type="entry name" value="Glycogen Phosphorylase B"/>
    <property type="match status" value="2"/>
</dbReference>
<dbReference type="InterPro" id="IPR051199">
    <property type="entry name" value="LPS_LOS_Heptosyltrfase"/>
</dbReference>
<keyword evidence="4" id="KW-1185">Reference proteome</keyword>
<dbReference type="RefSeq" id="WP_100676871.1">
    <property type="nucleotide sequence ID" value="NZ_NIPO01000001.1"/>
</dbReference>
<dbReference type="AlphaFoldDB" id="A0A2M9R374"/>
<comment type="caution">
    <text evidence="3">The sequence shown here is derived from an EMBL/GenBank/DDBJ whole genome shotgun (WGS) entry which is preliminary data.</text>
</comment>
<dbReference type="SUPFAM" id="SSF53756">
    <property type="entry name" value="UDP-Glycosyltransferase/glycogen phosphorylase"/>
    <property type="match status" value="1"/>
</dbReference>
<name>A0A2M9R374_9FLAO</name>
<accession>A0A2M9R374</accession>
<dbReference type="InterPro" id="IPR002201">
    <property type="entry name" value="Glyco_trans_9"/>
</dbReference>
<evidence type="ECO:0000313" key="3">
    <source>
        <dbReference type="EMBL" id="PJR03302.1"/>
    </source>
</evidence>
<dbReference type="PANTHER" id="PTHR30160:SF22">
    <property type="entry name" value="LIPOPOLYSACCHARIDE CORE BIOSYNTHESIS PROTEIN"/>
    <property type="match status" value="1"/>
</dbReference>
<dbReference type="OrthoDB" id="9768048at2"/>
<proteinExistence type="predicted"/>
<dbReference type="GO" id="GO:0005829">
    <property type="term" value="C:cytosol"/>
    <property type="evidence" value="ECO:0007669"/>
    <property type="project" value="TreeGrafter"/>
</dbReference>
<organism evidence="3 4">
    <name type="scientific">Avrilella dinanensis</name>
    <dbReference type="NCBI Taxonomy" id="2008672"/>
    <lineage>
        <taxon>Bacteria</taxon>
        <taxon>Pseudomonadati</taxon>
        <taxon>Bacteroidota</taxon>
        <taxon>Flavobacteriia</taxon>
        <taxon>Flavobacteriales</taxon>
        <taxon>Flavobacteriaceae</taxon>
        <taxon>Avrilella</taxon>
    </lineage>
</organism>
<protein>
    <submittedName>
        <fullName evidence="3">ADP-heptose--LPS heptosyltransferase RfaF</fullName>
    </submittedName>
</protein>
<dbReference type="GO" id="GO:0009244">
    <property type="term" value="P:lipopolysaccharide core region biosynthetic process"/>
    <property type="evidence" value="ECO:0007669"/>
    <property type="project" value="TreeGrafter"/>
</dbReference>
<dbReference type="Pfam" id="PF01075">
    <property type="entry name" value="Glyco_transf_9"/>
    <property type="match status" value="1"/>
</dbReference>
<keyword evidence="2 3" id="KW-0808">Transferase</keyword>
<evidence type="ECO:0000256" key="2">
    <source>
        <dbReference type="ARBA" id="ARBA00022679"/>
    </source>
</evidence>
<sequence length="342" mass="38930">MKNLLIIRLSAMGDVAMTVPVVRALINQYPDVKVTVVSRPFFQPFFEDIPRVEFFAADVKNTYKGFGGIYRLYQDLKKLNIDAVADFHNVLRSKILRTFFRLSGIKTAYTDKGREARKALTRSENKIFEPIKTVFERHADTLAKLGYPIELNNQPESFRKELNAAIFSITGKKENKKWVGIAPFAQYQTKVYPQDLMAKVIRELSQNTTYKIFLFGGGGEELKKLKKLQQNIENVVVVAGKLSFNDELLLIRHLDIMLSMDSGNAHIAAMYGVPVVTLWGQTHPYTGFAPFNQPQANCITSDREKYPMIPTSVYGKKQVAGYEYVMRTITPETIVEKIVKLL</sequence>
<dbReference type="GO" id="GO:0008713">
    <property type="term" value="F:ADP-heptose-lipopolysaccharide heptosyltransferase activity"/>
    <property type="evidence" value="ECO:0007669"/>
    <property type="project" value="TreeGrafter"/>
</dbReference>
<dbReference type="EMBL" id="NIPO01000001">
    <property type="protein sequence ID" value="PJR03302.1"/>
    <property type="molecule type" value="Genomic_DNA"/>
</dbReference>